<dbReference type="CDD" id="cd00190">
    <property type="entry name" value="Tryp_SPc"/>
    <property type="match status" value="1"/>
</dbReference>
<dbReference type="InterPro" id="IPR018114">
    <property type="entry name" value="TRYPSIN_HIS"/>
</dbReference>
<reference evidence="4" key="1">
    <citation type="submission" date="2022-11" db="EMBL/GenBank/DDBJ databases">
        <title>Centuries of genome instability and evolution in soft-shell clam transmissible cancer (bioRxiv).</title>
        <authorList>
            <person name="Hart S.F.M."/>
            <person name="Yonemitsu M.A."/>
            <person name="Giersch R.M."/>
            <person name="Beal B.F."/>
            <person name="Arriagada G."/>
            <person name="Davis B.W."/>
            <person name="Ostrander E.A."/>
            <person name="Goff S.P."/>
            <person name="Metzger M.J."/>
        </authorList>
    </citation>
    <scope>NUCLEOTIDE SEQUENCE</scope>
    <source>
        <strain evidence="4">MELC-2E11</strain>
        <tissue evidence="4">Siphon/mantle</tissue>
    </source>
</reference>
<evidence type="ECO:0000256" key="2">
    <source>
        <dbReference type="RuleBase" id="RU363034"/>
    </source>
</evidence>
<dbReference type="InterPro" id="IPR001314">
    <property type="entry name" value="Peptidase_S1A"/>
</dbReference>
<dbReference type="SMART" id="SM00209">
    <property type="entry name" value="TSP1"/>
    <property type="match status" value="2"/>
</dbReference>
<evidence type="ECO:0000313" key="4">
    <source>
        <dbReference type="EMBL" id="WAQ95785.1"/>
    </source>
</evidence>
<feature type="domain" description="Peptidase S1" evidence="3">
    <location>
        <begin position="272"/>
        <end position="520"/>
    </location>
</feature>
<dbReference type="InterPro" id="IPR033116">
    <property type="entry name" value="TRYPSIN_SER"/>
</dbReference>
<dbReference type="InterPro" id="IPR000884">
    <property type="entry name" value="TSP1_rpt"/>
</dbReference>
<gene>
    <name evidence="4" type="ORF">MAR_028475</name>
</gene>
<dbReference type="PROSITE" id="PS00135">
    <property type="entry name" value="TRYPSIN_SER"/>
    <property type="match status" value="1"/>
</dbReference>
<dbReference type="PANTHER" id="PTHR24252">
    <property type="entry name" value="ACROSIN-RELATED"/>
    <property type="match status" value="1"/>
</dbReference>
<dbReference type="InterPro" id="IPR043504">
    <property type="entry name" value="Peptidase_S1_PA_chymotrypsin"/>
</dbReference>
<dbReference type="PROSITE" id="PS00134">
    <property type="entry name" value="TRYPSIN_HIS"/>
    <property type="match status" value="1"/>
</dbReference>
<dbReference type="PANTHER" id="PTHR24252:SF18">
    <property type="entry name" value="OVOCHYMASE 1"/>
    <property type="match status" value="1"/>
</dbReference>
<dbReference type="InterPro" id="IPR036383">
    <property type="entry name" value="TSP1_rpt_sf"/>
</dbReference>
<keyword evidence="5" id="KW-1185">Reference proteome</keyword>
<dbReference type="Pfam" id="PF00089">
    <property type="entry name" value="Trypsin"/>
    <property type="match status" value="1"/>
</dbReference>
<evidence type="ECO:0000256" key="1">
    <source>
        <dbReference type="ARBA" id="ARBA00023157"/>
    </source>
</evidence>
<organism evidence="4 5">
    <name type="scientific">Mya arenaria</name>
    <name type="common">Soft-shell clam</name>
    <dbReference type="NCBI Taxonomy" id="6604"/>
    <lineage>
        <taxon>Eukaryota</taxon>
        <taxon>Metazoa</taxon>
        <taxon>Spiralia</taxon>
        <taxon>Lophotrochozoa</taxon>
        <taxon>Mollusca</taxon>
        <taxon>Bivalvia</taxon>
        <taxon>Autobranchia</taxon>
        <taxon>Heteroconchia</taxon>
        <taxon>Euheterodonta</taxon>
        <taxon>Imparidentia</taxon>
        <taxon>Neoheterodontei</taxon>
        <taxon>Myida</taxon>
        <taxon>Myoidea</taxon>
        <taxon>Myidae</taxon>
        <taxon>Mya</taxon>
    </lineage>
</organism>
<sequence length="523" mass="60100">MAEDGREPTSKCVLGCMKAMYEILNGTWKACSPIPKVDNIVAKFTFFNESKRAWTEGKPLTAFDCEIYNLNLPDSYQSENGSLTSQEGPQSVYNPDNLLTNVFHPWTAWSECNRKCHQTRKRHCKKPRHCGKSYIKEKQNCFSDLCQTKKVSKNRMKLLRLRKNGKFVKQILYKYLYGTWTKWTVCSRNCMKERYRKCKQPAMCGDSFIQEERQCRRATLTCRKQYVLRTFVTVNELSKPKGDKLEEEIKKIVNVSGTPHLPGEAMEGSYRIVQGHEARKHAWPWQISILEKTEEQFCGGTLIAPQWVLTAAHCVRKKKRKRKIFVRVGDHHIFEHDKGEKKMKIEDFVHPRYNYNTITNDIALLKLEKPMAPSDTVGFACLPNKGDAIEKRIKKADHSELCYIIGWGKAKSTDLYGSTRLLEAQIPLVDRDTCQKAFDYVIHRTQLCAGSRRGGVDSCAGDSGGPLLCARKTENPNGVSKNRWTVYGVTSYGEGCGEKKKYGIYTNVRRYLDWITETIETNS</sequence>
<protein>
    <submittedName>
        <fullName evidence="4">PLMN-like protein</fullName>
    </submittedName>
</protein>
<keyword evidence="2" id="KW-0720">Serine protease</keyword>
<evidence type="ECO:0000313" key="5">
    <source>
        <dbReference type="Proteomes" id="UP001164746"/>
    </source>
</evidence>
<dbReference type="EMBL" id="CP111013">
    <property type="protein sequence ID" value="WAQ95785.1"/>
    <property type="molecule type" value="Genomic_DNA"/>
</dbReference>
<dbReference type="SMART" id="SM00020">
    <property type="entry name" value="Tryp_SPc"/>
    <property type="match status" value="1"/>
</dbReference>
<name>A0ABY7DHH8_MYAAR</name>
<evidence type="ECO:0000259" key="3">
    <source>
        <dbReference type="PROSITE" id="PS50240"/>
    </source>
</evidence>
<dbReference type="InterPro" id="IPR009003">
    <property type="entry name" value="Peptidase_S1_PA"/>
</dbReference>
<dbReference type="PRINTS" id="PR00722">
    <property type="entry name" value="CHYMOTRYPSIN"/>
</dbReference>
<dbReference type="SUPFAM" id="SSF82895">
    <property type="entry name" value="TSP-1 type 1 repeat"/>
    <property type="match status" value="1"/>
</dbReference>
<keyword evidence="1" id="KW-1015">Disulfide bond</keyword>
<dbReference type="SUPFAM" id="SSF50494">
    <property type="entry name" value="Trypsin-like serine proteases"/>
    <property type="match status" value="1"/>
</dbReference>
<dbReference type="PROSITE" id="PS50240">
    <property type="entry name" value="TRYPSIN_DOM"/>
    <property type="match status" value="1"/>
</dbReference>
<proteinExistence type="predicted"/>
<keyword evidence="2" id="KW-0378">Hydrolase</keyword>
<dbReference type="Gene3D" id="2.40.10.10">
    <property type="entry name" value="Trypsin-like serine proteases"/>
    <property type="match status" value="1"/>
</dbReference>
<keyword evidence="2" id="KW-0645">Protease</keyword>
<dbReference type="InterPro" id="IPR001254">
    <property type="entry name" value="Trypsin_dom"/>
</dbReference>
<dbReference type="PROSITE" id="PS50092">
    <property type="entry name" value="TSP1"/>
    <property type="match status" value="1"/>
</dbReference>
<dbReference type="Proteomes" id="UP001164746">
    <property type="component" value="Chromosome 2"/>
</dbReference>
<accession>A0ABY7DHH8</accession>